<reference evidence="1" key="1">
    <citation type="submission" date="2020-02" db="EMBL/GenBank/DDBJ databases">
        <authorList>
            <person name="Meier V. D."/>
        </authorList>
    </citation>
    <scope>NUCLEOTIDE SEQUENCE</scope>
    <source>
        <strain evidence="1">AVDCRST_MAG56</strain>
    </source>
</reference>
<protein>
    <submittedName>
        <fullName evidence="1">Uncharacterized protein</fullName>
    </submittedName>
</protein>
<organism evidence="1">
    <name type="scientific">uncultured Cytophagales bacterium</name>
    <dbReference type="NCBI Taxonomy" id="158755"/>
    <lineage>
        <taxon>Bacteria</taxon>
        <taxon>Pseudomonadati</taxon>
        <taxon>Bacteroidota</taxon>
        <taxon>Sphingobacteriia</taxon>
        <taxon>Sphingobacteriales</taxon>
        <taxon>environmental samples</taxon>
    </lineage>
</organism>
<accession>A0A6J4IBZ5</accession>
<sequence>MPNRLILRLLFPVLLLTMAETGMAQHYLQLTRLSNGHHRYFKTGNRIRYKLRHDPSREMRHGRIQVITDSGVWVNDRHIPLDSLSYIGSGRLGVRIAAGAASTLAGLFIITHISGNSRYGIVQYLGGQVLIGLGTLEMVINGVRYFTTTRYDLERKWSIKIRQYPKDPG</sequence>
<evidence type="ECO:0000313" key="1">
    <source>
        <dbReference type="EMBL" id="CAA9246744.1"/>
    </source>
</evidence>
<dbReference type="EMBL" id="CADCTQ010000161">
    <property type="protein sequence ID" value="CAA9246744.1"/>
    <property type="molecule type" value="Genomic_DNA"/>
</dbReference>
<proteinExistence type="predicted"/>
<gene>
    <name evidence="1" type="ORF">AVDCRST_MAG56-1748</name>
</gene>
<dbReference type="AlphaFoldDB" id="A0A6J4IBZ5"/>
<name>A0A6J4IBZ5_9SPHI</name>